<name>A0AAV8VMU0_9CUCU</name>
<dbReference type="AlphaFoldDB" id="A0AAV8VMU0"/>
<gene>
    <name evidence="1" type="ORF">NQ315_015439</name>
</gene>
<proteinExistence type="predicted"/>
<dbReference type="EMBL" id="JANEYG010000056">
    <property type="protein sequence ID" value="KAJ8915216.1"/>
    <property type="molecule type" value="Genomic_DNA"/>
</dbReference>
<protein>
    <submittedName>
        <fullName evidence="1">Uncharacterized protein</fullName>
    </submittedName>
</protein>
<evidence type="ECO:0000313" key="1">
    <source>
        <dbReference type="EMBL" id="KAJ8915216.1"/>
    </source>
</evidence>
<evidence type="ECO:0000313" key="2">
    <source>
        <dbReference type="Proteomes" id="UP001159042"/>
    </source>
</evidence>
<comment type="caution">
    <text evidence="1">The sequence shown here is derived from an EMBL/GenBank/DDBJ whole genome shotgun (WGS) entry which is preliminary data.</text>
</comment>
<keyword evidence="2" id="KW-1185">Reference proteome</keyword>
<reference evidence="1 2" key="1">
    <citation type="journal article" date="2023" name="Insect Mol. Biol.">
        <title>Genome sequencing provides insights into the evolution of gene families encoding plant cell wall-degrading enzymes in longhorned beetles.</title>
        <authorList>
            <person name="Shin N.R."/>
            <person name="Okamura Y."/>
            <person name="Kirsch R."/>
            <person name="Pauchet Y."/>
        </authorList>
    </citation>
    <scope>NUCLEOTIDE SEQUENCE [LARGE SCALE GENOMIC DNA]</scope>
    <source>
        <strain evidence="1">EAD_L_NR</strain>
    </source>
</reference>
<organism evidence="1 2">
    <name type="scientific">Exocentrus adspersus</name>
    <dbReference type="NCBI Taxonomy" id="1586481"/>
    <lineage>
        <taxon>Eukaryota</taxon>
        <taxon>Metazoa</taxon>
        <taxon>Ecdysozoa</taxon>
        <taxon>Arthropoda</taxon>
        <taxon>Hexapoda</taxon>
        <taxon>Insecta</taxon>
        <taxon>Pterygota</taxon>
        <taxon>Neoptera</taxon>
        <taxon>Endopterygota</taxon>
        <taxon>Coleoptera</taxon>
        <taxon>Polyphaga</taxon>
        <taxon>Cucujiformia</taxon>
        <taxon>Chrysomeloidea</taxon>
        <taxon>Cerambycidae</taxon>
        <taxon>Lamiinae</taxon>
        <taxon>Acanthocinini</taxon>
        <taxon>Exocentrus</taxon>
    </lineage>
</organism>
<sequence>MPHRDGKRKAQLLKKFYEEASEEVRRESSAPPPVEDYCTEYDSNYQIPGFEVDDEPHTKRPEH</sequence>
<accession>A0AAV8VMU0</accession>
<dbReference type="Proteomes" id="UP001159042">
    <property type="component" value="Unassembled WGS sequence"/>
</dbReference>